<dbReference type="PANTHER" id="PTHR32227">
    <property type="entry name" value="GLUCAN ENDO-1,3-BETA-GLUCOSIDASE BG1-RELATED-RELATED"/>
    <property type="match status" value="1"/>
</dbReference>
<sequence length="335" mass="36688">MNAARNFALHTTVTSSYTIAAADIGACYGLLGDNLPSFSQVVALYNQANIQKMRTYAPLQELAQALQGSNIEVTVGVPNEDLDVLAASQDNADAWIQINLLAYPNVNWRYIAVGNEIRPNKYGSEISQYVLPAMQNIQNSLHQLGLSQVKVSTAWDMAVFASTYPPSQGTFDPAIESYTLPIVNFLVSNGSPLLLNCYPYFVFKDTPSLDINYALFTSPGVVVQDGPYGYQNLLFAMVDAAYSALEKAGATEVPIVLSETGWPTEGDVGTSVSNAQTYNNNLIQKVSQGTPKRPGQAIETYIFDMFDENLKTPELEKHWGLFTHDGTPKYSIILQ</sequence>
<organism evidence="6">
    <name type="scientific">Drosera rotundifolia</name>
    <name type="common">Roundleaf sundew</name>
    <dbReference type="NCBI Taxonomy" id="173423"/>
    <lineage>
        <taxon>Eukaryota</taxon>
        <taxon>Viridiplantae</taxon>
        <taxon>Streptophyta</taxon>
        <taxon>Embryophyta</taxon>
        <taxon>Tracheophyta</taxon>
        <taxon>Spermatophyta</taxon>
        <taxon>Magnoliopsida</taxon>
        <taxon>eudicotyledons</taxon>
        <taxon>Gunneridae</taxon>
        <taxon>Pentapetalae</taxon>
        <taxon>Caryophyllales</taxon>
        <taxon>Droseraceae</taxon>
        <taxon>Drosera</taxon>
    </lineage>
</organism>
<dbReference type="InterPro" id="IPR044965">
    <property type="entry name" value="Glyco_hydro_17_plant"/>
</dbReference>
<evidence type="ECO:0000256" key="2">
    <source>
        <dbReference type="ARBA" id="ARBA00022801"/>
    </source>
</evidence>
<dbReference type="GO" id="GO:0005975">
    <property type="term" value="P:carbohydrate metabolic process"/>
    <property type="evidence" value="ECO:0007669"/>
    <property type="project" value="InterPro"/>
</dbReference>
<protein>
    <submittedName>
        <fullName evidence="6">Putative glucanase</fullName>
    </submittedName>
</protein>
<dbReference type="SUPFAM" id="SSF51445">
    <property type="entry name" value="(Trans)glycosidases"/>
    <property type="match status" value="1"/>
</dbReference>
<evidence type="ECO:0000256" key="1">
    <source>
        <dbReference type="ARBA" id="ARBA00008773"/>
    </source>
</evidence>
<evidence type="ECO:0000256" key="3">
    <source>
        <dbReference type="ARBA" id="ARBA00023295"/>
    </source>
</evidence>
<comment type="similarity">
    <text evidence="1 4">Belongs to the glycosyl hydrolase 17 family.</text>
</comment>
<dbReference type="InterPro" id="IPR000490">
    <property type="entry name" value="Glyco_hydro_17"/>
</dbReference>
<dbReference type="GO" id="GO:0004553">
    <property type="term" value="F:hydrolase activity, hydrolyzing O-glycosyl compounds"/>
    <property type="evidence" value="ECO:0007669"/>
    <property type="project" value="InterPro"/>
</dbReference>
<evidence type="ECO:0000256" key="5">
    <source>
        <dbReference type="RuleBase" id="RU004336"/>
    </source>
</evidence>
<evidence type="ECO:0000256" key="4">
    <source>
        <dbReference type="RuleBase" id="RU004335"/>
    </source>
</evidence>
<dbReference type="FunFam" id="3.20.20.80:FF:000010">
    <property type="entry name" value="glucan endo-1,3-beta-glucosidase, basic"/>
    <property type="match status" value="1"/>
</dbReference>
<dbReference type="InterPro" id="IPR017853">
    <property type="entry name" value="GH"/>
</dbReference>
<dbReference type="Pfam" id="PF00332">
    <property type="entry name" value="Glyco_hydro_17"/>
    <property type="match status" value="1"/>
</dbReference>
<accession>Q6IV08</accession>
<keyword evidence="2 5" id="KW-0378">Hydrolase</keyword>
<reference evidence="6" key="1">
    <citation type="submission" date="2016-12" db="EMBL/GenBank/DDBJ databases">
        <title>Genes encoding for pathogenesis-related (PR) proteins in sundew (Drosera rotundifolia).</title>
        <authorList>
            <person name="Matusikova I."/>
            <person name="Mlynarova L."/>
            <person name="Moravcikova J."/>
            <person name="Libantova J."/>
            <person name="Nap J.-P."/>
        </authorList>
    </citation>
    <scope>NUCLEOTIDE SEQUENCE</scope>
</reference>
<dbReference type="AlphaFoldDB" id="Q6IV08"/>
<dbReference type="PROSITE" id="PS00587">
    <property type="entry name" value="GLYCOSYL_HYDROL_F17"/>
    <property type="match status" value="1"/>
</dbReference>
<dbReference type="CAZy" id="GH17">
    <property type="family name" value="Glycoside Hydrolase Family 17"/>
</dbReference>
<dbReference type="Gene3D" id="3.20.20.80">
    <property type="entry name" value="Glycosidases"/>
    <property type="match status" value="1"/>
</dbReference>
<name>Q6IV08_DRORT</name>
<keyword evidence="3 5" id="KW-0326">Glycosidase</keyword>
<dbReference type="EMBL" id="AY622820">
    <property type="protein sequence ID" value="AAT44730.3"/>
    <property type="molecule type" value="Genomic_DNA"/>
</dbReference>
<evidence type="ECO:0000313" key="6">
    <source>
        <dbReference type="EMBL" id="AAT44730.3"/>
    </source>
</evidence>
<proteinExistence type="inferred from homology"/>